<accession>A0A222FMQ9</accession>
<dbReference type="AlphaFoldDB" id="A0A222FMQ9"/>
<keyword evidence="4" id="KW-0812">Transmembrane</keyword>
<comment type="cofactor">
    <cofactor evidence="1">
        <name>Mg(2+)</name>
        <dbReference type="ChEBI" id="CHEBI:18420"/>
    </cofactor>
</comment>
<dbReference type="SMART" id="SM00267">
    <property type="entry name" value="GGDEF"/>
    <property type="match status" value="1"/>
</dbReference>
<dbReference type="Proteomes" id="UP000202440">
    <property type="component" value="Chromosome"/>
</dbReference>
<dbReference type="InterPro" id="IPR043128">
    <property type="entry name" value="Rev_trsase/Diguanyl_cyclase"/>
</dbReference>
<dbReference type="Gene3D" id="3.30.70.270">
    <property type="match status" value="1"/>
</dbReference>
<dbReference type="EMBL" id="CP022530">
    <property type="protein sequence ID" value="ASP40060.1"/>
    <property type="molecule type" value="Genomic_DNA"/>
</dbReference>
<evidence type="ECO:0000259" key="5">
    <source>
        <dbReference type="PROSITE" id="PS50887"/>
    </source>
</evidence>
<gene>
    <name evidence="6" type="ORF">CHH28_15870</name>
</gene>
<evidence type="ECO:0000256" key="3">
    <source>
        <dbReference type="ARBA" id="ARBA00034247"/>
    </source>
</evidence>
<feature type="transmembrane region" description="Helical" evidence="4">
    <location>
        <begin position="112"/>
        <end position="132"/>
    </location>
</feature>
<dbReference type="CDD" id="cd01949">
    <property type="entry name" value="GGDEF"/>
    <property type="match status" value="1"/>
</dbReference>
<keyword evidence="4" id="KW-0472">Membrane</keyword>
<dbReference type="GO" id="GO:0005886">
    <property type="term" value="C:plasma membrane"/>
    <property type="evidence" value="ECO:0007669"/>
    <property type="project" value="TreeGrafter"/>
</dbReference>
<dbReference type="GO" id="GO:0043709">
    <property type="term" value="P:cell adhesion involved in single-species biofilm formation"/>
    <property type="evidence" value="ECO:0007669"/>
    <property type="project" value="TreeGrafter"/>
</dbReference>
<dbReference type="KEGG" id="bsan:CHH28_15870"/>
<feature type="domain" description="GGDEF" evidence="5">
    <location>
        <begin position="187"/>
        <end position="318"/>
    </location>
</feature>
<keyword evidence="7" id="KW-1185">Reference proteome</keyword>
<dbReference type="PANTHER" id="PTHR45138">
    <property type="entry name" value="REGULATORY COMPONENTS OF SENSORY TRANSDUCTION SYSTEM"/>
    <property type="match status" value="1"/>
</dbReference>
<dbReference type="SUPFAM" id="SSF55073">
    <property type="entry name" value="Nucleotide cyclase"/>
    <property type="match status" value="1"/>
</dbReference>
<feature type="transmembrane region" description="Helical" evidence="4">
    <location>
        <begin position="53"/>
        <end position="71"/>
    </location>
</feature>
<dbReference type="GO" id="GO:1902201">
    <property type="term" value="P:negative regulation of bacterial-type flagellum-dependent cell motility"/>
    <property type="evidence" value="ECO:0007669"/>
    <property type="project" value="TreeGrafter"/>
</dbReference>
<dbReference type="InterPro" id="IPR050469">
    <property type="entry name" value="Diguanylate_Cyclase"/>
</dbReference>
<sequence length="318" mass="35708">MAVVMPLSPLPSSFPWYADPRRRLLVLLLALLCSWGLACLALGHNLRWEWQIDAIANLAELVIFTLGMCIAQLSGLSESARRPMVLGFFFTSVSCMGDWVDEFVDYSEPIEILVETVEALFVFGLVFAGIGFRRWLMHQKAMLAQQTERTQHFRLLSELDGLTDVYNRAVFDRELPQQIRLAHEAQCDVALLLIDLDHFKRVNDEHGHSVGDQVLRAFGQLLKTELAEHKLLFRYGGEEFAVLLPAVDLKTAQGLAERVRHSTELLHVHGGHGRPLVLSVSIGIAMAELGEDALQLLQRTDHALYQAKQSGRNRVCCG</sequence>
<dbReference type="EC" id="2.7.7.65" evidence="2"/>
<dbReference type="PROSITE" id="PS50887">
    <property type="entry name" value="GGDEF"/>
    <property type="match status" value="1"/>
</dbReference>
<dbReference type="FunFam" id="3.30.70.270:FF:000001">
    <property type="entry name" value="Diguanylate cyclase domain protein"/>
    <property type="match status" value="1"/>
</dbReference>
<dbReference type="Pfam" id="PF00990">
    <property type="entry name" value="GGDEF"/>
    <property type="match status" value="1"/>
</dbReference>
<dbReference type="InterPro" id="IPR029787">
    <property type="entry name" value="Nucleotide_cyclase"/>
</dbReference>
<reference evidence="6 7" key="1">
    <citation type="submission" date="2017-07" db="EMBL/GenBank/DDBJ databases">
        <title>Annotated genome sequence of Bacterioplanes sanyensis isolated from Red Sea.</title>
        <authorList>
            <person name="Rehman Z.U."/>
        </authorList>
    </citation>
    <scope>NUCLEOTIDE SEQUENCE [LARGE SCALE GENOMIC DNA]</scope>
    <source>
        <strain evidence="6 7">NV9</strain>
    </source>
</reference>
<evidence type="ECO:0000256" key="1">
    <source>
        <dbReference type="ARBA" id="ARBA00001946"/>
    </source>
</evidence>
<name>A0A222FMQ9_9GAMM</name>
<evidence type="ECO:0000313" key="6">
    <source>
        <dbReference type="EMBL" id="ASP40060.1"/>
    </source>
</evidence>
<proteinExistence type="predicted"/>
<evidence type="ECO:0000313" key="7">
    <source>
        <dbReference type="Proteomes" id="UP000202440"/>
    </source>
</evidence>
<dbReference type="NCBIfam" id="TIGR00254">
    <property type="entry name" value="GGDEF"/>
    <property type="match status" value="1"/>
</dbReference>
<evidence type="ECO:0000256" key="4">
    <source>
        <dbReference type="SAM" id="Phobius"/>
    </source>
</evidence>
<dbReference type="PANTHER" id="PTHR45138:SF9">
    <property type="entry name" value="DIGUANYLATE CYCLASE DGCM-RELATED"/>
    <property type="match status" value="1"/>
</dbReference>
<keyword evidence="4" id="KW-1133">Transmembrane helix</keyword>
<dbReference type="GO" id="GO:0052621">
    <property type="term" value="F:diguanylate cyclase activity"/>
    <property type="evidence" value="ECO:0007669"/>
    <property type="project" value="UniProtKB-EC"/>
</dbReference>
<comment type="catalytic activity">
    <reaction evidence="3">
        <text>2 GTP = 3',3'-c-di-GMP + 2 diphosphate</text>
        <dbReference type="Rhea" id="RHEA:24898"/>
        <dbReference type="ChEBI" id="CHEBI:33019"/>
        <dbReference type="ChEBI" id="CHEBI:37565"/>
        <dbReference type="ChEBI" id="CHEBI:58805"/>
        <dbReference type="EC" id="2.7.7.65"/>
    </reaction>
</comment>
<dbReference type="InterPro" id="IPR000160">
    <property type="entry name" value="GGDEF_dom"/>
</dbReference>
<feature type="transmembrane region" description="Helical" evidence="4">
    <location>
        <begin position="83"/>
        <end position="100"/>
    </location>
</feature>
<organism evidence="6 7">
    <name type="scientific">Bacterioplanes sanyensis</name>
    <dbReference type="NCBI Taxonomy" id="1249553"/>
    <lineage>
        <taxon>Bacteria</taxon>
        <taxon>Pseudomonadati</taxon>
        <taxon>Pseudomonadota</taxon>
        <taxon>Gammaproteobacteria</taxon>
        <taxon>Oceanospirillales</taxon>
        <taxon>Oceanospirillaceae</taxon>
        <taxon>Bacterioplanes</taxon>
    </lineage>
</organism>
<evidence type="ECO:0000256" key="2">
    <source>
        <dbReference type="ARBA" id="ARBA00012528"/>
    </source>
</evidence>
<protein>
    <recommendedName>
        <fullName evidence="2">diguanylate cyclase</fullName>
        <ecNumber evidence="2">2.7.7.65</ecNumber>
    </recommendedName>
</protein>